<evidence type="ECO:0000256" key="5">
    <source>
        <dbReference type="ARBA" id="ARBA00022692"/>
    </source>
</evidence>
<evidence type="ECO:0000256" key="1">
    <source>
        <dbReference type="ARBA" id="ARBA00004651"/>
    </source>
</evidence>
<dbReference type="SUPFAM" id="SSF161098">
    <property type="entry name" value="MetI-like"/>
    <property type="match status" value="1"/>
</dbReference>
<sequence length="304" mass="33035">MMKCGGCISVAERKDGQVFTAGRSTLLLLAAPVALLAMFLLVPLSLLLLVSFHRYDPRLIVSPVWTPENYLRFFGDPYYRNVLLYTLRIAGVTSGAALVIAYPLAYFLARTTSRFKGWCVFLLLAPLMVGIIVRTYGWLVVLGREGTINSLLLSMGVIHAPLRLLYTNGAVTLGLIEVLLPYMVLPLLSAIQKVDRSVEDAARSLGAPPADVFRHILLPLSVPGILTGVVIVFTLSAGAIVTPALLGSPRSQTMGTLIYQLMTATLNWPFGSSAAFILLAFEALPTIVLLTLIQGRPIRLEALR</sequence>
<evidence type="ECO:0000313" key="11">
    <source>
        <dbReference type="Proteomes" id="UP000318509"/>
    </source>
</evidence>
<comment type="caution">
    <text evidence="10">The sequence shown here is derived from an EMBL/GenBank/DDBJ whole genome shotgun (WGS) entry which is preliminary data.</text>
</comment>
<evidence type="ECO:0000313" key="10">
    <source>
        <dbReference type="EMBL" id="TMI86974.1"/>
    </source>
</evidence>
<dbReference type="InterPro" id="IPR035906">
    <property type="entry name" value="MetI-like_sf"/>
</dbReference>
<dbReference type="GO" id="GO:0055085">
    <property type="term" value="P:transmembrane transport"/>
    <property type="evidence" value="ECO:0007669"/>
    <property type="project" value="InterPro"/>
</dbReference>
<feature type="domain" description="ABC transmembrane type-1" evidence="9">
    <location>
        <begin position="83"/>
        <end position="289"/>
    </location>
</feature>
<evidence type="ECO:0000256" key="7">
    <source>
        <dbReference type="ARBA" id="ARBA00023136"/>
    </source>
</evidence>
<feature type="transmembrane region" description="Helical" evidence="8">
    <location>
        <begin position="224"/>
        <end position="246"/>
    </location>
</feature>
<comment type="subcellular location">
    <subcellularLocation>
        <location evidence="1 8">Cell membrane</location>
        <topology evidence="1 8">Multi-pass membrane protein</topology>
    </subcellularLocation>
</comment>
<gene>
    <name evidence="10" type="ORF">E6H00_17050</name>
</gene>
<dbReference type="PANTHER" id="PTHR42929">
    <property type="entry name" value="INNER MEMBRANE ABC TRANSPORTER PERMEASE PROTEIN YDCU-RELATED-RELATED"/>
    <property type="match status" value="1"/>
</dbReference>
<evidence type="ECO:0000256" key="4">
    <source>
        <dbReference type="ARBA" id="ARBA00022475"/>
    </source>
</evidence>
<keyword evidence="3 8" id="KW-0813">Transport</keyword>
<evidence type="ECO:0000259" key="9">
    <source>
        <dbReference type="PROSITE" id="PS50928"/>
    </source>
</evidence>
<comment type="similarity">
    <text evidence="2">Belongs to the binding-protein-dependent transport system permease family. CysTW subfamily.</text>
</comment>
<dbReference type="Gene3D" id="1.10.3720.10">
    <property type="entry name" value="MetI-like"/>
    <property type="match status" value="1"/>
</dbReference>
<reference evidence="10 11" key="1">
    <citation type="journal article" date="2019" name="Nat. Microbiol.">
        <title>Mediterranean grassland soil C-N compound turnover is dependent on rainfall and depth, and is mediated by genomically divergent microorganisms.</title>
        <authorList>
            <person name="Diamond S."/>
            <person name="Andeer P.F."/>
            <person name="Li Z."/>
            <person name="Crits-Christoph A."/>
            <person name="Burstein D."/>
            <person name="Anantharaman K."/>
            <person name="Lane K.R."/>
            <person name="Thomas B.C."/>
            <person name="Pan C."/>
            <person name="Northen T.R."/>
            <person name="Banfield J.F."/>
        </authorList>
    </citation>
    <scope>NUCLEOTIDE SEQUENCE [LARGE SCALE GENOMIC DNA]</scope>
    <source>
        <strain evidence="10">NP_3</strain>
    </source>
</reference>
<accession>A0A537JU30</accession>
<dbReference type="GO" id="GO:0005886">
    <property type="term" value="C:plasma membrane"/>
    <property type="evidence" value="ECO:0007669"/>
    <property type="project" value="UniProtKB-SubCell"/>
</dbReference>
<keyword evidence="7 8" id="KW-0472">Membrane</keyword>
<evidence type="ECO:0000256" key="8">
    <source>
        <dbReference type="RuleBase" id="RU363032"/>
    </source>
</evidence>
<dbReference type="Pfam" id="PF00528">
    <property type="entry name" value="BPD_transp_1"/>
    <property type="match status" value="1"/>
</dbReference>
<dbReference type="InterPro" id="IPR000515">
    <property type="entry name" value="MetI-like"/>
</dbReference>
<feature type="transmembrane region" description="Helical" evidence="8">
    <location>
        <begin position="120"/>
        <end position="144"/>
    </location>
</feature>
<dbReference type="CDD" id="cd06261">
    <property type="entry name" value="TM_PBP2"/>
    <property type="match status" value="1"/>
</dbReference>
<organism evidence="10 11">
    <name type="scientific">Candidatus Segetimicrobium genomatis</name>
    <dbReference type="NCBI Taxonomy" id="2569760"/>
    <lineage>
        <taxon>Bacteria</taxon>
        <taxon>Bacillati</taxon>
        <taxon>Candidatus Sysuimicrobiota</taxon>
        <taxon>Candidatus Sysuimicrobiia</taxon>
        <taxon>Candidatus Sysuimicrobiales</taxon>
        <taxon>Candidatus Segetimicrobiaceae</taxon>
        <taxon>Candidatus Segetimicrobium</taxon>
    </lineage>
</organism>
<keyword evidence="4" id="KW-1003">Cell membrane</keyword>
<protein>
    <submittedName>
        <fullName evidence="10">ABC transporter permease</fullName>
    </submittedName>
</protein>
<dbReference type="Proteomes" id="UP000318509">
    <property type="component" value="Unassembled WGS sequence"/>
</dbReference>
<keyword evidence="6 8" id="KW-1133">Transmembrane helix</keyword>
<name>A0A537JU30_9BACT</name>
<dbReference type="AlphaFoldDB" id="A0A537JU30"/>
<dbReference type="EMBL" id="VBAK01000170">
    <property type="protein sequence ID" value="TMI86974.1"/>
    <property type="molecule type" value="Genomic_DNA"/>
</dbReference>
<feature type="transmembrane region" description="Helical" evidence="8">
    <location>
        <begin position="266"/>
        <end position="293"/>
    </location>
</feature>
<feature type="transmembrane region" description="Helical" evidence="8">
    <location>
        <begin position="164"/>
        <end position="188"/>
    </location>
</feature>
<evidence type="ECO:0000256" key="3">
    <source>
        <dbReference type="ARBA" id="ARBA00022448"/>
    </source>
</evidence>
<evidence type="ECO:0000256" key="6">
    <source>
        <dbReference type="ARBA" id="ARBA00022989"/>
    </source>
</evidence>
<evidence type="ECO:0000256" key="2">
    <source>
        <dbReference type="ARBA" id="ARBA00007069"/>
    </source>
</evidence>
<dbReference type="PANTHER" id="PTHR42929:SF5">
    <property type="entry name" value="ABC TRANSPORTER PERMEASE PROTEIN"/>
    <property type="match status" value="1"/>
</dbReference>
<feature type="transmembrane region" description="Helical" evidence="8">
    <location>
        <begin position="82"/>
        <end position="108"/>
    </location>
</feature>
<keyword evidence="5 8" id="KW-0812">Transmembrane</keyword>
<proteinExistence type="inferred from homology"/>
<dbReference type="PROSITE" id="PS50928">
    <property type="entry name" value="ABC_TM1"/>
    <property type="match status" value="1"/>
</dbReference>
<feature type="transmembrane region" description="Helical" evidence="8">
    <location>
        <begin position="26"/>
        <end position="52"/>
    </location>
</feature>